<comment type="similarity">
    <text evidence="4">Belongs to the MsrA Met sulfoxide reductase family.</text>
</comment>
<comment type="function">
    <text evidence="4">Has an important function as a repair enzyme for proteins that have been inactivated by oxidation. Catalyzes the reversible oxidation-reduction of methionine sulfoxide in proteins to methionine.</text>
</comment>
<feature type="signal peptide" evidence="5">
    <location>
        <begin position="1"/>
        <end position="19"/>
    </location>
</feature>
<dbReference type="Proteomes" id="UP000242818">
    <property type="component" value="Unassembled WGS sequence"/>
</dbReference>
<dbReference type="SUPFAM" id="SSF55068">
    <property type="entry name" value="Peptide methionine sulfoxide reductase"/>
    <property type="match status" value="1"/>
</dbReference>
<sequence length="215" mass="24439">MLKQWIFTGLLGISLSACAQHGNDKVPKDMNNIPNNIKTETATFGGGCFWCTEAQLQQLQGVLKVESGFSGGTVPNPSYEAVCTGETGHAEVVQVTYDPSKLTYAELLQAFWTSHDPTQLNRQGNDVGTQYRSVIFYHNEEQHKEAEFYKKKLQESGAYTDPIVTEIAPFTKFYKAEDYHQNYYANNGSQPYCMFVIRPKLEKFKKVFKEHLKQQ</sequence>
<dbReference type="PROSITE" id="PS51257">
    <property type="entry name" value="PROKAR_LIPOPROTEIN"/>
    <property type="match status" value="1"/>
</dbReference>
<dbReference type="EC" id="1.8.4.11" evidence="4"/>
<dbReference type="PANTHER" id="PTHR43774:SF1">
    <property type="entry name" value="PEPTIDE METHIONINE SULFOXIDE REDUCTASE MSRA 2"/>
    <property type="match status" value="1"/>
</dbReference>
<proteinExistence type="inferred from homology"/>
<dbReference type="GO" id="GO:0033744">
    <property type="term" value="F:L-methionine:thioredoxin-disulfide S-oxidoreductase activity"/>
    <property type="evidence" value="ECO:0007669"/>
    <property type="project" value="RHEA"/>
</dbReference>
<dbReference type="PANTHER" id="PTHR43774">
    <property type="entry name" value="PEPTIDE METHIONINE SULFOXIDE REDUCTASE"/>
    <property type="match status" value="1"/>
</dbReference>
<evidence type="ECO:0000256" key="5">
    <source>
        <dbReference type="SAM" id="SignalP"/>
    </source>
</evidence>
<dbReference type="Pfam" id="PF01625">
    <property type="entry name" value="PMSR"/>
    <property type="match status" value="1"/>
</dbReference>
<comment type="catalytic activity">
    <reaction evidence="2 4">
        <text>L-methionyl-[protein] + [thioredoxin]-disulfide + H2O = L-methionyl-(S)-S-oxide-[protein] + [thioredoxin]-dithiol</text>
        <dbReference type="Rhea" id="RHEA:14217"/>
        <dbReference type="Rhea" id="RHEA-COMP:10698"/>
        <dbReference type="Rhea" id="RHEA-COMP:10700"/>
        <dbReference type="Rhea" id="RHEA-COMP:12313"/>
        <dbReference type="Rhea" id="RHEA-COMP:12315"/>
        <dbReference type="ChEBI" id="CHEBI:15377"/>
        <dbReference type="ChEBI" id="CHEBI:16044"/>
        <dbReference type="ChEBI" id="CHEBI:29950"/>
        <dbReference type="ChEBI" id="CHEBI:44120"/>
        <dbReference type="ChEBI" id="CHEBI:50058"/>
        <dbReference type="EC" id="1.8.4.11"/>
    </reaction>
</comment>
<dbReference type="GO" id="GO:0008113">
    <property type="term" value="F:peptide-methionine (S)-S-oxide reductase activity"/>
    <property type="evidence" value="ECO:0007669"/>
    <property type="project" value="UniProtKB-UniRule"/>
</dbReference>
<evidence type="ECO:0000256" key="1">
    <source>
        <dbReference type="ARBA" id="ARBA00023002"/>
    </source>
</evidence>
<evidence type="ECO:0000313" key="8">
    <source>
        <dbReference type="Proteomes" id="UP000242818"/>
    </source>
</evidence>
<dbReference type="HAMAP" id="MF_01401">
    <property type="entry name" value="MsrA"/>
    <property type="match status" value="1"/>
</dbReference>
<keyword evidence="5" id="KW-0732">Signal</keyword>
<keyword evidence="1 4" id="KW-0560">Oxidoreductase</keyword>
<feature type="domain" description="Peptide methionine sulphoxide reductase MsrA" evidence="6">
    <location>
        <begin position="41"/>
        <end position="193"/>
    </location>
</feature>
<organism evidence="7 8">
    <name type="scientific">Chitinophaga costaii</name>
    <dbReference type="NCBI Taxonomy" id="1335309"/>
    <lineage>
        <taxon>Bacteria</taxon>
        <taxon>Pseudomonadati</taxon>
        <taxon>Bacteroidota</taxon>
        <taxon>Chitinophagia</taxon>
        <taxon>Chitinophagales</taxon>
        <taxon>Chitinophagaceae</taxon>
        <taxon>Chitinophaga</taxon>
    </lineage>
</organism>
<keyword evidence="8" id="KW-1185">Reference proteome</keyword>
<accession>A0A1C4E2Y0</accession>
<dbReference type="InterPro" id="IPR002569">
    <property type="entry name" value="Met_Sox_Rdtase_MsrA_dom"/>
</dbReference>
<dbReference type="OrthoDB" id="4174719at2"/>
<evidence type="ECO:0000256" key="4">
    <source>
        <dbReference type="HAMAP-Rule" id="MF_01401"/>
    </source>
</evidence>
<dbReference type="STRING" id="1335309.GA0116948_10756"/>
<evidence type="ECO:0000259" key="6">
    <source>
        <dbReference type="Pfam" id="PF01625"/>
    </source>
</evidence>
<evidence type="ECO:0000313" key="7">
    <source>
        <dbReference type="EMBL" id="SCC37944.1"/>
    </source>
</evidence>
<protein>
    <recommendedName>
        <fullName evidence="4">Peptide methionine sulfoxide reductase MsrA</fullName>
        <shortName evidence="4">Protein-methionine-S-oxide reductase</shortName>
        <ecNumber evidence="4">1.8.4.11</ecNumber>
    </recommendedName>
    <alternativeName>
        <fullName evidence="4">Peptide-methionine (S)-S-oxide reductase</fullName>
        <shortName evidence="4">Peptide Met(O) reductase</shortName>
    </alternativeName>
</protein>
<dbReference type="NCBIfam" id="TIGR00401">
    <property type="entry name" value="msrA"/>
    <property type="match status" value="1"/>
</dbReference>
<feature type="active site" evidence="4">
    <location>
        <position position="48"/>
    </location>
</feature>
<dbReference type="Gene3D" id="3.30.1060.10">
    <property type="entry name" value="Peptide methionine sulphoxide reductase MsrA"/>
    <property type="match status" value="1"/>
</dbReference>
<dbReference type="AlphaFoldDB" id="A0A1C4E2Y0"/>
<dbReference type="EMBL" id="FMAR01000007">
    <property type="protein sequence ID" value="SCC37944.1"/>
    <property type="molecule type" value="Genomic_DNA"/>
</dbReference>
<dbReference type="InterPro" id="IPR036509">
    <property type="entry name" value="Met_Sox_Rdtase_MsrA_sf"/>
</dbReference>
<dbReference type="RefSeq" id="WP_089712525.1">
    <property type="nucleotide sequence ID" value="NZ_FMAR01000007.1"/>
</dbReference>
<comment type="catalytic activity">
    <reaction evidence="3 4">
        <text>[thioredoxin]-disulfide + L-methionine + H2O = L-methionine (S)-S-oxide + [thioredoxin]-dithiol</text>
        <dbReference type="Rhea" id="RHEA:19993"/>
        <dbReference type="Rhea" id="RHEA-COMP:10698"/>
        <dbReference type="Rhea" id="RHEA-COMP:10700"/>
        <dbReference type="ChEBI" id="CHEBI:15377"/>
        <dbReference type="ChEBI" id="CHEBI:29950"/>
        <dbReference type="ChEBI" id="CHEBI:50058"/>
        <dbReference type="ChEBI" id="CHEBI:57844"/>
        <dbReference type="ChEBI" id="CHEBI:58772"/>
        <dbReference type="EC" id="1.8.4.11"/>
    </reaction>
</comment>
<evidence type="ECO:0000256" key="2">
    <source>
        <dbReference type="ARBA" id="ARBA00047806"/>
    </source>
</evidence>
<gene>
    <name evidence="4" type="primary">msrA</name>
    <name evidence="7" type="ORF">GA0116948_10756</name>
</gene>
<reference evidence="7 8" key="1">
    <citation type="submission" date="2016-08" db="EMBL/GenBank/DDBJ databases">
        <authorList>
            <person name="Seilhamer J.J."/>
        </authorList>
    </citation>
    <scope>NUCLEOTIDE SEQUENCE [LARGE SCALE GENOMIC DNA]</scope>
    <source>
        <strain evidence="7 8">A37T2</strain>
    </source>
</reference>
<evidence type="ECO:0000256" key="3">
    <source>
        <dbReference type="ARBA" id="ARBA00048782"/>
    </source>
</evidence>
<feature type="chain" id="PRO_5008690930" description="Peptide methionine sulfoxide reductase MsrA" evidence="5">
    <location>
        <begin position="20"/>
        <end position="215"/>
    </location>
</feature>
<name>A0A1C4E2Y0_9BACT</name>